<dbReference type="Proteomes" id="UP000602284">
    <property type="component" value="Unassembled WGS sequence"/>
</dbReference>
<keyword evidence="1" id="KW-0472">Membrane</keyword>
<keyword evidence="1" id="KW-1133">Transmembrane helix</keyword>
<proteinExistence type="predicted"/>
<keyword evidence="3" id="KW-1185">Reference proteome</keyword>
<keyword evidence="1" id="KW-0812">Transmembrane</keyword>
<comment type="caution">
    <text evidence="2">The sequence shown here is derived from an EMBL/GenBank/DDBJ whole genome shotgun (WGS) entry which is preliminary data.</text>
</comment>
<protein>
    <submittedName>
        <fullName evidence="2">Uncharacterized protein</fullName>
    </submittedName>
</protein>
<gene>
    <name evidence="2" type="ORF">JJB07_03545</name>
</gene>
<accession>A0ABS1J606</accession>
<evidence type="ECO:0000256" key="1">
    <source>
        <dbReference type="SAM" id="Phobius"/>
    </source>
</evidence>
<organism evidence="2 3">
    <name type="scientific">Tumebacillus amylolyticus</name>
    <dbReference type="NCBI Taxonomy" id="2801339"/>
    <lineage>
        <taxon>Bacteria</taxon>
        <taxon>Bacillati</taxon>
        <taxon>Bacillota</taxon>
        <taxon>Bacilli</taxon>
        <taxon>Bacillales</taxon>
        <taxon>Alicyclobacillaceae</taxon>
        <taxon>Tumebacillus</taxon>
    </lineage>
</organism>
<reference evidence="2 3" key="1">
    <citation type="submission" date="2021-01" db="EMBL/GenBank/DDBJ databases">
        <title>Tumebacillus sp. strain ITR2 16S ribosomal RNA gene Genome sequencing and assembly.</title>
        <authorList>
            <person name="Kang M."/>
        </authorList>
    </citation>
    <scope>NUCLEOTIDE SEQUENCE [LARGE SCALE GENOMIC DNA]</scope>
    <source>
        <strain evidence="2 3">ITR2</strain>
    </source>
</reference>
<evidence type="ECO:0000313" key="2">
    <source>
        <dbReference type="EMBL" id="MBL0385716.1"/>
    </source>
</evidence>
<sequence>MKKVSFDLFLETVQERRLAHGLRSTPLQGVTFLHDLSPDAKQNLDILDEVAHALKLDISRHSLKADYLSPYLRYNLQDLYDAFVRHAAERAFQRSRKYWYAVAFALAGVTLYEFFVEVAVLQCILLATITSGIFQYLRGGSAS</sequence>
<evidence type="ECO:0000313" key="3">
    <source>
        <dbReference type="Proteomes" id="UP000602284"/>
    </source>
</evidence>
<dbReference type="RefSeq" id="WP_201631173.1">
    <property type="nucleotide sequence ID" value="NZ_JAEQNB010000001.1"/>
</dbReference>
<feature type="transmembrane region" description="Helical" evidence="1">
    <location>
        <begin position="98"/>
        <end position="113"/>
    </location>
</feature>
<dbReference type="EMBL" id="JAEQNB010000001">
    <property type="protein sequence ID" value="MBL0385716.1"/>
    <property type="molecule type" value="Genomic_DNA"/>
</dbReference>
<name>A0ABS1J606_9BACL</name>